<name>A0A6J4IP67_9CHLR</name>
<gene>
    <name evidence="1" type="ORF">AVDCRST_MAG77-2341</name>
</gene>
<proteinExistence type="predicted"/>
<sequence>MTRAGAAGPFAPKLVITAAQGDTLLGVDSSLDVREVVRKPYSLDHVLRLVRSA</sequence>
<evidence type="ECO:0008006" key="2">
    <source>
        <dbReference type="Google" id="ProtNLM"/>
    </source>
</evidence>
<protein>
    <recommendedName>
        <fullName evidence="2">Response regulatory domain-containing protein</fullName>
    </recommendedName>
</protein>
<reference evidence="1" key="1">
    <citation type="submission" date="2020-02" db="EMBL/GenBank/DDBJ databases">
        <authorList>
            <person name="Meier V. D."/>
        </authorList>
    </citation>
    <scope>NUCLEOTIDE SEQUENCE</scope>
    <source>
        <strain evidence="1">AVDCRST_MAG77</strain>
    </source>
</reference>
<evidence type="ECO:0000313" key="1">
    <source>
        <dbReference type="EMBL" id="CAA9256172.1"/>
    </source>
</evidence>
<organism evidence="1">
    <name type="scientific">uncultured Chloroflexota bacterium</name>
    <dbReference type="NCBI Taxonomy" id="166587"/>
    <lineage>
        <taxon>Bacteria</taxon>
        <taxon>Bacillati</taxon>
        <taxon>Chloroflexota</taxon>
        <taxon>environmental samples</taxon>
    </lineage>
</organism>
<dbReference type="AlphaFoldDB" id="A0A6J4IP67"/>
<dbReference type="EMBL" id="CADCTC010000142">
    <property type="protein sequence ID" value="CAA9256172.1"/>
    <property type="molecule type" value="Genomic_DNA"/>
</dbReference>
<accession>A0A6J4IP67</accession>